<dbReference type="EMBL" id="QKTX01000014">
    <property type="protein sequence ID" value="PZV79595.1"/>
    <property type="molecule type" value="Genomic_DNA"/>
</dbReference>
<proteinExistence type="predicted"/>
<name>A0A326RPG9_9BACT</name>
<dbReference type="InterPro" id="IPR014985">
    <property type="entry name" value="WbqC"/>
</dbReference>
<dbReference type="RefSeq" id="WP_111394151.1">
    <property type="nucleotide sequence ID" value="NZ_QKTX01000014.1"/>
</dbReference>
<keyword evidence="2" id="KW-1185">Reference proteome</keyword>
<gene>
    <name evidence="1" type="ORF">CLV31_11428</name>
</gene>
<dbReference type="Proteomes" id="UP000248917">
    <property type="component" value="Unassembled WGS sequence"/>
</dbReference>
<dbReference type="AlphaFoldDB" id="A0A326RPG9"/>
<reference evidence="1 2" key="1">
    <citation type="submission" date="2018-06" db="EMBL/GenBank/DDBJ databases">
        <title>Genomic Encyclopedia of Archaeal and Bacterial Type Strains, Phase II (KMG-II): from individual species to whole genera.</title>
        <authorList>
            <person name="Goeker M."/>
        </authorList>
    </citation>
    <scope>NUCLEOTIDE SEQUENCE [LARGE SCALE GENOMIC DNA]</scope>
    <source>
        <strain evidence="1 2">T4</strain>
    </source>
</reference>
<protein>
    <submittedName>
        <fullName evidence="1">WbqC-like protein</fullName>
    </submittedName>
</protein>
<evidence type="ECO:0000313" key="1">
    <source>
        <dbReference type="EMBL" id="PZV79595.1"/>
    </source>
</evidence>
<comment type="caution">
    <text evidence="1">The sequence shown here is derived from an EMBL/GenBank/DDBJ whole genome shotgun (WGS) entry which is preliminary data.</text>
</comment>
<organism evidence="1 2">
    <name type="scientific">Algoriphagus aquaeductus</name>
    <dbReference type="NCBI Taxonomy" id="475299"/>
    <lineage>
        <taxon>Bacteria</taxon>
        <taxon>Pseudomonadati</taxon>
        <taxon>Bacteroidota</taxon>
        <taxon>Cytophagia</taxon>
        <taxon>Cytophagales</taxon>
        <taxon>Cyclobacteriaceae</taxon>
        <taxon>Algoriphagus</taxon>
    </lineage>
</organism>
<evidence type="ECO:0000313" key="2">
    <source>
        <dbReference type="Proteomes" id="UP000248917"/>
    </source>
</evidence>
<accession>A0A326RPG9</accession>
<dbReference type="Pfam" id="PF08889">
    <property type="entry name" value="WbqC"/>
    <property type="match status" value="1"/>
</dbReference>
<dbReference type="OrthoDB" id="1523452at2"/>
<sequence length="223" mass="25978">MKNPDHRTPTPEPLFPLKRIAIDLHYLPTLEFFAAIYGAEELLLFPDDLYQRQSFLNRTRILLANKVETLSIPIQGRRPKIPMRLVKIDYSQKWQAIHLRGIQSAYGKAPFFEYFFPYFQKVLEGHGASLWELNYSLLTICLKLLRWPVNLTVVENGQIPEEVLDLRGLIDPKRHFSQNGYYQAHPYVQVFGVDFEPNLSVLDLLFCHGPQAEELLKQSLKKP</sequence>